<dbReference type="EMBL" id="LNIX01000016">
    <property type="protein sequence ID" value="OXA46020.1"/>
    <property type="molecule type" value="Genomic_DNA"/>
</dbReference>
<dbReference type="Proteomes" id="UP000198287">
    <property type="component" value="Unassembled WGS sequence"/>
</dbReference>
<dbReference type="AlphaFoldDB" id="A0A226DLL6"/>
<proteinExistence type="predicted"/>
<dbReference type="Gene3D" id="1.10.287.70">
    <property type="match status" value="1"/>
</dbReference>
<evidence type="ECO:0000313" key="2">
    <source>
        <dbReference type="Proteomes" id="UP000198287"/>
    </source>
</evidence>
<gene>
    <name evidence="1" type="ORF">Fcan01_19267</name>
</gene>
<accession>A0A226DLL6</accession>
<reference evidence="1 2" key="1">
    <citation type="submission" date="2015-12" db="EMBL/GenBank/DDBJ databases">
        <title>The genome of Folsomia candida.</title>
        <authorList>
            <person name="Faddeeva A."/>
            <person name="Derks M.F."/>
            <person name="Anvar Y."/>
            <person name="Smit S."/>
            <person name="Van Straalen N."/>
            <person name="Roelofs D."/>
        </authorList>
    </citation>
    <scope>NUCLEOTIDE SEQUENCE [LARGE SCALE GENOMIC DNA]</scope>
    <source>
        <strain evidence="1 2">VU population</strain>
        <tissue evidence="1">Whole body</tissue>
    </source>
</reference>
<protein>
    <submittedName>
        <fullName evidence="1">Uncharacterized protein</fullName>
    </submittedName>
</protein>
<name>A0A226DLL6_FOLCA</name>
<evidence type="ECO:0000313" key="1">
    <source>
        <dbReference type="EMBL" id="OXA46020.1"/>
    </source>
</evidence>
<keyword evidence="2" id="KW-1185">Reference proteome</keyword>
<comment type="caution">
    <text evidence="1">The sequence shown here is derived from an EMBL/GenBank/DDBJ whole genome shotgun (WGS) entry which is preliminary data.</text>
</comment>
<sequence length="514" mass="58113">MIYFIIPAISKWLDARNLYQVQLSLSSCGDNPDSVFLVDTDVTENNAQNLIREWEFYNLNLNGMLILSSHAFSTEMVTCSSLYYSGRSYPWLAVCLHLTLKKLLNFTDSKLDDGSDLTPEDPKIFYNLILPSFCVDHFILSNSSWRKSVFVYTIKIIQTKVTAISVKSSSFVDSFETFLLPFDTPTWIGLLLSSVAIALIVASPKLLEESLKSGVNSFSKALFWTYACLSGQFSGTGGIMRMLPNSNPFICISVCFFFMIGSEFYQGSLLSSLITRAPPHLPKSNQEVVDLNLEVITTGVAGAKMKTSMVVDGMIPDKMGRIDKDSNLYKMLIQLKNRTILIPSYYQFELGMNISDSFEYEFNGSKRKLKETFAIFDNDQNVDDFVEGLRTKKNLRVKTLDGLGLFYINPIVMDRTWLFPLFSRGLGRICQSGLYDRWRKYDRLGGLRGYVKSQPRRRLFQKNSATIANSAIAKEQPLKINSVISALPHPNGRSSRAGFSNFERCMLILLIRPS</sequence>
<organism evidence="1 2">
    <name type="scientific">Folsomia candida</name>
    <name type="common">Springtail</name>
    <dbReference type="NCBI Taxonomy" id="158441"/>
    <lineage>
        <taxon>Eukaryota</taxon>
        <taxon>Metazoa</taxon>
        <taxon>Ecdysozoa</taxon>
        <taxon>Arthropoda</taxon>
        <taxon>Hexapoda</taxon>
        <taxon>Collembola</taxon>
        <taxon>Entomobryomorpha</taxon>
        <taxon>Isotomoidea</taxon>
        <taxon>Isotomidae</taxon>
        <taxon>Proisotominae</taxon>
        <taxon>Folsomia</taxon>
    </lineage>
</organism>